<protein>
    <submittedName>
        <fullName evidence="1">Uncharacterized protein</fullName>
    </submittedName>
</protein>
<accession>A0ACC0B8B3</accession>
<proteinExistence type="predicted"/>
<dbReference type="Proteomes" id="UP001060085">
    <property type="component" value="Linkage Group LG04"/>
</dbReference>
<dbReference type="EMBL" id="CM044704">
    <property type="protein sequence ID" value="KAI5668911.1"/>
    <property type="molecule type" value="Genomic_DNA"/>
</dbReference>
<comment type="caution">
    <text evidence="1">The sequence shown here is derived from an EMBL/GenBank/DDBJ whole genome shotgun (WGS) entry which is preliminary data.</text>
</comment>
<evidence type="ECO:0000313" key="1">
    <source>
        <dbReference type="EMBL" id="KAI5668911.1"/>
    </source>
</evidence>
<name>A0ACC0B8B3_CATRO</name>
<sequence>MADEGMSIAVAGSPVQSSDHEKKRKLEDLEANAPEPLAAVDSDTKPEPETEENAEKPDESELKRPRLEDNENNNGQLDGPAASENGYQEGDNVDKTEDPEVQKLEEQPVSKEDSVLEDGEGQEKAPEVASAEVEQLATGDDKQSGDSKEPSGENEKPNTESEEELPKGGVQEPPADVTQDGSDPPTISRKIEVPNNKVGVLIGKAGDTIRYLQYNSGAKIQIMRDADSDPRSTTRPVELIGTLESISKAEKLISDVIAEADAGGSPSLVARGFSTVQSVVGDQIEIQVPNEKVGLIIGKGGETIKSLQTRSGARIQLVPQHLPAGDQSKERTVRVTGDRKQIEVARDLIKEVMNQNVRPSPLSGGYSQQSFRPRGPVAPQWGSRGPQPAPFMGYDYQQRGPYPSQTPQYPPPSYGNYPPQAPRSSYGPSWDQRPPSAMHGPPQGNYNYGQPHGQDYGQPNPYPQAPPQSYGQGYNEMKYDNQVPAQHPYGGHGVSQQTGYPQGGSHPGYGTQDPYGRATSYGMHPQAPHGQSYGQPRPAQAGDMPYQAPAASTQAYGSSAPPQQSYPYASSAPVQQSYPPYGSAPSTDPYGHPQPASATAAGYPQQGGPPVSGYSQPGVQQPSVYSAGGPTSGYGSYPSQPGYAEQASATNAGYGYQAPADAAYAATGATTYGAPAGAPQPGYAQPAPAQPGYDQSNAQTTGYGAAAPTGAPVAAPTAYGKSTSPQPTYPQYDASQMYGAPR</sequence>
<organism evidence="1 2">
    <name type="scientific">Catharanthus roseus</name>
    <name type="common">Madagascar periwinkle</name>
    <name type="synonym">Vinca rosea</name>
    <dbReference type="NCBI Taxonomy" id="4058"/>
    <lineage>
        <taxon>Eukaryota</taxon>
        <taxon>Viridiplantae</taxon>
        <taxon>Streptophyta</taxon>
        <taxon>Embryophyta</taxon>
        <taxon>Tracheophyta</taxon>
        <taxon>Spermatophyta</taxon>
        <taxon>Magnoliopsida</taxon>
        <taxon>eudicotyledons</taxon>
        <taxon>Gunneridae</taxon>
        <taxon>Pentapetalae</taxon>
        <taxon>asterids</taxon>
        <taxon>lamiids</taxon>
        <taxon>Gentianales</taxon>
        <taxon>Apocynaceae</taxon>
        <taxon>Rauvolfioideae</taxon>
        <taxon>Vinceae</taxon>
        <taxon>Catharanthinae</taxon>
        <taxon>Catharanthus</taxon>
    </lineage>
</organism>
<keyword evidence="2" id="KW-1185">Reference proteome</keyword>
<reference evidence="2" key="1">
    <citation type="journal article" date="2023" name="Nat. Plants">
        <title>Single-cell RNA sequencing provides a high-resolution roadmap for understanding the multicellular compartmentation of specialized metabolism.</title>
        <authorList>
            <person name="Sun S."/>
            <person name="Shen X."/>
            <person name="Li Y."/>
            <person name="Li Y."/>
            <person name="Wang S."/>
            <person name="Li R."/>
            <person name="Zhang H."/>
            <person name="Shen G."/>
            <person name="Guo B."/>
            <person name="Wei J."/>
            <person name="Xu J."/>
            <person name="St-Pierre B."/>
            <person name="Chen S."/>
            <person name="Sun C."/>
        </authorList>
    </citation>
    <scope>NUCLEOTIDE SEQUENCE [LARGE SCALE GENOMIC DNA]</scope>
</reference>
<evidence type="ECO:0000313" key="2">
    <source>
        <dbReference type="Proteomes" id="UP001060085"/>
    </source>
</evidence>
<gene>
    <name evidence="1" type="ORF">M9H77_18764</name>
</gene>